<name>A0A0F9JN78_9ZZZZ</name>
<comment type="caution">
    <text evidence="1">The sequence shown here is derived from an EMBL/GenBank/DDBJ whole genome shotgun (WGS) entry which is preliminary data.</text>
</comment>
<dbReference type="EMBL" id="LAZR01009695">
    <property type="protein sequence ID" value="KKM71118.1"/>
    <property type="molecule type" value="Genomic_DNA"/>
</dbReference>
<accession>A0A0F9JN78</accession>
<sequence>MEKEFNSYPELERLYGENDFKNLKLRMKFYDSIVERSRRLIKLLDKKNGS</sequence>
<protein>
    <submittedName>
        <fullName evidence="1">Uncharacterized protein</fullName>
    </submittedName>
</protein>
<reference evidence="1" key="1">
    <citation type="journal article" date="2015" name="Nature">
        <title>Complex archaea that bridge the gap between prokaryotes and eukaryotes.</title>
        <authorList>
            <person name="Spang A."/>
            <person name="Saw J.H."/>
            <person name="Jorgensen S.L."/>
            <person name="Zaremba-Niedzwiedzka K."/>
            <person name="Martijn J."/>
            <person name="Lind A.E."/>
            <person name="van Eijk R."/>
            <person name="Schleper C."/>
            <person name="Guy L."/>
            <person name="Ettema T.J."/>
        </authorList>
    </citation>
    <scope>NUCLEOTIDE SEQUENCE</scope>
</reference>
<evidence type="ECO:0000313" key="1">
    <source>
        <dbReference type="EMBL" id="KKM71118.1"/>
    </source>
</evidence>
<gene>
    <name evidence="1" type="ORF">LCGC14_1433790</name>
</gene>
<proteinExistence type="predicted"/>
<organism evidence="1">
    <name type="scientific">marine sediment metagenome</name>
    <dbReference type="NCBI Taxonomy" id="412755"/>
    <lineage>
        <taxon>unclassified sequences</taxon>
        <taxon>metagenomes</taxon>
        <taxon>ecological metagenomes</taxon>
    </lineage>
</organism>
<dbReference type="AlphaFoldDB" id="A0A0F9JN78"/>